<evidence type="ECO:0000259" key="1">
    <source>
        <dbReference type="Pfam" id="PF07463"/>
    </source>
</evidence>
<feature type="domain" description="HNH nuclease" evidence="2">
    <location>
        <begin position="60"/>
        <end position="102"/>
    </location>
</feature>
<dbReference type="Proteomes" id="UP000423156">
    <property type="component" value="Unassembled WGS sequence"/>
</dbReference>
<dbReference type="Pfam" id="PF13392">
    <property type="entry name" value="HNH_3"/>
    <property type="match status" value="1"/>
</dbReference>
<dbReference type="InterPro" id="IPR036388">
    <property type="entry name" value="WH-like_DNA-bd_sf"/>
</dbReference>
<feature type="domain" description="NUMOD4" evidence="1">
    <location>
        <begin position="3"/>
        <end position="51"/>
    </location>
</feature>
<evidence type="ECO:0000259" key="2">
    <source>
        <dbReference type="Pfam" id="PF13392"/>
    </source>
</evidence>
<name>A0A6A7UPQ1_9BACT</name>
<dbReference type="RefSeq" id="WP_153079304.1">
    <property type="nucleotide sequence ID" value="NZ_JBALKD010000037.1"/>
</dbReference>
<comment type="caution">
    <text evidence="3">The sequence shown here is derived from an EMBL/GenBank/DDBJ whole genome shotgun (WGS) entry which is preliminary data.</text>
</comment>
<reference evidence="5 6" key="1">
    <citation type="submission" date="2019-09" db="EMBL/GenBank/DDBJ databases">
        <title>Distinct polysaccharide growth profiles of human intestinal Prevotella copri isolates.</title>
        <authorList>
            <person name="Fehlner-Peach H."/>
            <person name="Magnabosco C."/>
            <person name="Raghavan V."/>
            <person name="Scher J.U."/>
            <person name="Tett A."/>
            <person name="Cox L.M."/>
            <person name="Gottsegen C."/>
            <person name="Watters A."/>
            <person name="Wiltshire- Gordon J.D."/>
            <person name="Segata N."/>
            <person name="Bonneau R."/>
            <person name="Littman D.R."/>
        </authorList>
    </citation>
    <scope>NUCLEOTIDE SEQUENCE [LARGE SCALE GENOMIC DNA]</scope>
    <source>
        <strain evidence="4 6">BU41712</strain>
        <strain evidence="3">IK21513</strain>
        <strain evidence="5">iK21513</strain>
    </source>
</reference>
<evidence type="ECO:0008006" key="7">
    <source>
        <dbReference type="Google" id="ProtNLM"/>
    </source>
</evidence>
<proteinExistence type="predicted"/>
<dbReference type="SUPFAM" id="SSF54060">
    <property type="entry name" value="His-Me finger endonucleases"/>
    <property type="match status" value="1"/>
</dbReference>
<organism evidence="3 5">
    <name type="scientific">Segatella copri</name>
    <dbReference type="NCBI Taxonomy" id="165179"/>
    <lineage>
        <taxon>Bacteria</taxon>
        <taxon>Pseudomonadati</taxon>
        <taxon>Bacteroidota</taxon>
        <taxon>Bacteroidia</taxon>
        <taxon>Bacteroidales</taxon>
        <taxon>Prevotellaceae</taxon>
        <taxon>Segatella</taxon>
    </lineage>
</organism>
<dbReference type="InterPro" id="IPR003615">
    <property type="entry name" value="HNH_nuc"/>
</dbReference>
<dbReference type="EMBL" id="VZBZ01000141">
    <property type="protein sequence ID" value="MQN78469.1"/>
    <property type="molecule type" value="Genomic_DNA"/>
</dbReference>
<dbReference type="InterPro" id="IPR044925">
    <property type="entry name" value="His-Me_finger_sf"/>
</dbReference>
<dbReference type="Pfam" id="PF07463">
    <property type="entry name" value="NUMOD4"/>
    <property type="match status" value="1"/>
</dbReference>
<evidence type="ECO:0000313" key="6">
    <source>
        <dbReference type="Proteomes" id="UP000423156"/>
    </source>
</evidence>
<protein>
    <recommendedName>
        <fullName evidence="7">Endonuclease</fullName>
    </recommendedName>
</protein>
<gene>
    <name evidence="4" type="ORF">F7D71_11525</name>
    <name evidence="3" type="ORF">F7D97_09605</name>
</gene>
<dbReference type="Gene3D" id="3.90.75.20">
    <property type="match status" value="1"/>
</dbReference>
<evidence type="ECO:0000313" key="5">
    <source>
        <dbReference type="Proteomes" id="UP000406735"/>
    </source>
</evidence>
<sequence length="187" mass="21232">MAEIWKPIKDYEGLYEISNLGRVKSLPRNGTIKTEKILTPNMSGRYARIGLRDKIKIKYSVHRLVAEAFIPNPNNLPQVDHINGDRYDNRVENLRWVTAKENIGNPVTFAKYKQKMLEYRDNERCKAVSQYSKDGVLIAVFKSTHEAERITGIPHSNISAAALNKVVSCGNHTATVRSAGGYLWKFI</sequence>
<dbReference type="GO" id="GO:0016788">
    <property type="term" value="F:hydrolase activity, acting on ester bonds"/>
    <property type="evidence" value="ECO:0007669"/>
    <property type="project" value="InterPro"/>
</dbReference>
<dbReference type="InterPro" id="IPR010902">
    <property type="entry name" value="NUMOD4"/>
</dbReference>
<evidence type="ECO:0000313" key="4">
    <source>
        <dbReference type="EMBL" id="MQN78469.1"/>
    </source>
</evidence>
<evidence type="ECO:0000313" key="3">
    <source>
        <dbReference type="EMBL" id="MQN10166.1"/>
    </source>
</evidence>
<dbReference type="Proteomes" id="UP000406735">
    <property type="component" value="Unassembled WGS sequence"/>
</dbReference>
<dbReference type="AlphaFoldDB" id="A0A6A7UPQ1"/>
<dbReference type="InterPro" id="IPR003647">
    <property type="entry name" value="Intron_nuc_1_rpt"/>
</dbReference>
<accession>A0A6A7UPQ1</accession>
<dbReference type="Gene3D" id="1.10.10.10">
    <property type="entry name" value="Winged helix-like DNA-binding domain superfamily/Winged helix DNA-binding domain"/>
    <property type="match status" value="1"/>
</dbReference>
<dbReference type="SMART" id="SM00497">
    <property type="entry name" value="IENR1"/>
    <property type="match status" value="1"/>
</dbReference>
<dbReference type="EMBL" id="VZCY01000085">
    <property type="protein sequence ID" value="MQN10166.1"/>
    <property type="molecule type" value="Genomic_DNA"/>
</dbReference>